<dbReference type="InterPro" id="IPR036396">
    <property type="entry name" value="Cyt_P450_sf"/>
</dbReference>
<evidence type="ECO:0000256" key="8">
    <source>
        <dbReference type="SAM" id="Phobius"/>
    </source>
</evidence>
<keyword evidence="7" id="KW-0560">Oxidoreductase</keyword>
<sequence length="518" mass="59224">MAYRFGPDGITLLAFASVLVITYFVWRTVYNVYFHPLREFPGPFLAKFSRLPLIRSHFQGKMYKYVIDLHEQYGSIVRIAPDELTTTEPEAWKDIYQAKPQLPKDPLSFTPPLNGADTLFTAQGATHQRMRRTLVNAFSDKALRQQNPIVQHYVDLFMERMERELQKSTTLDITKLYGFLSLDIIGDLSIGKSFHGLEGENEHSWLDAFWMGVTFGSLRTSLARFHPLELIFGFLFLRLTRKQRAKNWKYVTDSITERLHQGSLDGERWDFLTPVIGNVNEGREKGITRSELDGNTLAMIIAGCEVSTVALSATTYFLIRNPSTVDRLAEEVRSSFQNEAEIDVDSTLELPYLNAVINEGLRMHHPTPSPLPRVVPPEGLTIAGKWIPGGAIIGISPQAIQTDKAQFNDPHSFNPERWLEESHKYFDERFRHDNREASKPFSVGPRNCIGSKLYLGEARVTFARLLFKYDIEMFDKSDSEWTDQKAFLIFKPTPLQVKLMPRGVQSQAVPQERGSINR</sequence>
<keyword evidence="8" id="KW-0812">Transmembrane</keyword>
<dbReference type="Proteomes" id="UP000250266">
    <property type="component" value="Unassembled WGS sequence"/>
</dbReference>
<keyword evidence="8" id="KW-1133">Transmembrane helix</keyword>
<evidence type="ECO:0000256" key="1">
    <source>
        <dbReference type="ARBA" id="ARBA00001971"/>
    </source>
</evidence>
<dbReference type="GO" id="GO:0016705">
    <property type="term" value="F:oxidoreductase activity, acting on paired donors, with incorporation or reduction of molecular oxygen"/>
    <property type="evidence" value="ECO:0007669"/>
    <property type="project" value="InterPro"/>
</dbReference>
<organism evidence="9 10">
    <name type="scientific">Lepidopterella palustris CBS 459.81</name>
    <dbReference type="NCBI Taxonomy" id="1314670"/>
    <lineage>
        <taxon>Eukaryota</taxon>
        <taxon>Fungi</taxon>
        <taxon>Dikarya</taxon>
        <taxon>Ascomycota</taxon>
        <taxon>Pezizomycotina</taxon>
        <taxon>Dothideomycetes</taxon>
        <taxon>Pleosporomycetidae</taxon>
        <taxon>Mytilinidiales</taxon>
        <taxon>Argynnaceae</taxon>
        <taxon>Lepidopterella</taxon>
    </lineage>
</organism>
<dbReference type="InterPro" id="IPR050121">
    <property type="entry name" value="Cytochrome_P450_monoxygenase"/>
</dbReference>
<evidence type="ECO:0000256" key="2">
    <source>
        <dbReference type="ARBA" id="ARBA00010617"/>
    </source>
</evidence>
<dbReference type="InterPro" id="IPR017972">
    <property type="entry name" value="Cyt_P450_CS"/>
</dbReference>
<keyword evidence="8" id="KW-0472">Membrane</keyword>
<dbReference type="InterPro" id="IPR002401">
    <property type="entry name" value="Cyt_P450_E_grp-I"/>
</dbReference>
<dbReference type="GO" id="GO:0005506">
    <property type="term" value="F:iron ion binding"/>
    <property type="evidence" value="ECO:0007669"/>
    <property type="project" value="InterPro"/>
</dbReference>
<feature type="transmembrane region" description="Helical" evidence="8">
    <location>
        <begin position="12"/>
        <end position="30"/>
    </location>
</feature>
<evidence type="ECO:0000256" key="3">
    <source>
        <dbReference type="ARBA" id="ARBA00022617"/>
    </source>
</evidence>
<dbReference type="GO" id="GO:0020037">
    <property type="term" value="F:heme binding"/>
    <property type="evidence" value="ECO:0007669"/>
    <property type="project" value="InterPro"/>
</dbReference>
<dbReference type="EMBL" id="KV745581">
    <property type="protein sequence ID" value="OCK74025.1"/>
    <property type="molecule type" value="Genomic_DNA"/>
</dbReference>
<keyword evidence="7 9" id="KW-0503">Monooxygenase</keyword>
<dbReference type="Pfam" id="PF00067">
    <property type="entry name" value="p450"/>
    <property type="match status" value="1"/>
</dbReference>
<keyword evidence="4 6" id="KW-0479">Metal-binding</keyword>
<reference evidence="9 10" key="1">
    <citation type="journal article" date="2016" name="Nat. Commun.">
        <title>Ectomycorrhizal ecology is imprinted in the genome of the dominant symbiotic fungus Cenococcum geophilum.</title>
        <authorList>
            <consortium name="DOE Joint Genome Institute"/>
            <person name="Peter M."/>
            <person name="Kohler A."/>
            <person name="Ohm R.A."/>
            <person name="Kuo A."/>
            <person name="Krutzmann J."/>
            <person name="Morin E."/>
            <person name="Arend M."/>
            <person name="Barry K.W."/>
            <person name="Binder M."/>
            <person name="Choi C."/>
            <person name="Clum A."/>
            <person name="Copeland A."/>
            <person name="Grisel N."/>
            <person name="Haridas S."/>
            <person name="Kipfer T."/>
            <person name="LaButti K."/>
            <person name="Lindquist E."/>
            <person name="Lipzen A."/>
            <person name="Maire R."/>
            <person name="Meier B."/>
            <person name="Mihaltcheva S."/>
            <person name="Molinier V."/>
            <person name="Murat C."/>
            <person name="Poggeler S."/>
            <person name="Quandt C.A."/>
            <person name="Sperisen C."/>
            <person name="Tritt A."/>
            <person name="Tisserant E."/>
            <person name="Crous P.W."/>
            <person name="Henrissat B."/>
            <person name="Nehls U."/>
            <person name="Egli S."/>
            <person name="Spatafora J.W."/>
            <person name="Grigoriev I.V."/>
            <person name="Martin F.M."/>
        </authorList>
    </citation>
    <scope>NUCLEOTIDE SEQUENCE [LARGE SCALE GENOMIC DNA]</scope>
    <source>
        <strain evidence="9 10">CBS 459.81</strain>
    </source>
</reference>
<protein>
    <submittedName>
        <fullName evidence="9">Cytochrome P450 monooxygenase-like protein</fullName>
    </submittedName>
</protein>
<keyword evidence="3 6" id="KW-0349">Heme</keyword>
<proteinExistence type="inferred from homology"/>
<comment type="cofactor">
    <cofactor evidence="1 6">
        <name>heme</name>
        <dbReference type="ChEBI" id="CHEBI:30413"/>
    </cofactor>
</comment>
<dbReference type="Gene3D" id="1.10.630.10">
    <property type="entry name" value="Cytochrome P450"/>
    <property type="match status" value="1"/>
</dbReference>
<dbReference type="PANTHER" id="PTHR24305">
    <property type="entry name" value="CYTOCHROME P450"/>
    <property type="match status" value="1"/>
</dbReference>
<dbReference type="PRINTS" id="PR00385">
    <property type="entry name" value="P450"/>
</dbReference>
<accession>A0A8E2DYP1</accession>
<dbReference type="CDD" id="cd11058">
    <property type="entry name" value="CYP60B-like"/>
    <property type="match status" value="1"/>
</dbReference>
<gene>
    <name evidence="9" type="ORF">K432DRAFT_410205</name>
</gene>
<dbReference type="SUPFAM" id="SSF48264">
    <property type="entry name" value="Cytochrome P450"/>
    <property type="match status" value="1"/>
</dbReference>
<dbReference type="InterPro" id="IPR001128">
    <property type="entry name" value="Cyt_P450"/>
</dbReference>
<evidence type="ECO:0000256" key="7">
    <source>
        <dbReference type="RuleBase" id="RU000461"/>
    </source>
</evidence>
<name>A0A8E2DYP1_9PEZI</name>
<dbReference type="PROSITE" id="PS00086">
    <property type="entry name" value="CYTOCHROME_P450"/>
    <property type="match status" value="1"/>
</dbReference>
<evidence type="ECO:0000313" key="9">
    <source>
        <dbReference type="EMBL" id="OCK74025.1"/>
    </source>
</evidence>
<dbReference type="OrthoDB" id="1470350at2759"/>
<dbReference type="PANTHER" id="PTHR24305:SF210">
    <property type="entry name" value="CYTOCHROME P450 MONOOXYGENASE ASQL-RELATED"/>
    <property type="match status" value="1"/>
</dbReference>
<dbReference type="PRINTS" id="PR00463">
    <property type="entry name" value="EP450I"/>
</dbReference>
<evidence type="ECO:0000256" key="6">
    <source>
        <dbReference type="PIRSR" id="PIRSR602401-1"/>
    </source>
</evidence>
<feature type="binding site" description="axial binding residue" evidence="6">
    <location>
        <position position="448"/>
    </location>
    <ligand>
        <name>heme</name>
        <dbReference type="ChEBI" id="CHEBI:30413"/>
    </ligand>
    <ligandPart>
        <name>Fe</name>
        <dbReference type="ChEBI" id="CHEBI:18248"/>
    </ligandPart>
</feature>
<evidence type="ECO:0000313" key="10">
    <source>
        <dbReference type="Proteomes" id="UP000250266"/>
    </source>
</evidence>
<evidence type="ECO:0000256" key="5">
    <source>
        <dbReference type="ARBA" id="ARBA00023004"/>
    </source>
</evidence>
<evidence type="ECO:0000256" key="4">
    <source>
        <dbReference type="ARBA" id="ARBA00022723"/>
    </source>
</evidence>
<dbReference type="GO" id="GO:0004497">
    <property type="term" value="F:monooxygenase activity"/>
    <property type="evidence" value="ECO:0007669"/>
    <property type="project" value="UniProtKB-KW"/>
</dbReference>
<keyword evidence="5 6" id="KW-0408">Iron</keyword>
<comment type="similarity">
    <text evidence="2 7">Belongs to the cytochrome P450 family.</text>
</comment>
<keyword evidence="10" id="KW-1185">Reference proteome</keyword>
<dbReference type="AlphaFoldDB" id="A0A8E2DYP1"/>